<dbReference type="AlphaFoldDB" id="A0A9D4HNV1"/>
<comment type="caution">
    <text evidence="1">The sequence shown here is derived from an EMBL/GenBank/DDBJ whole genome shotgun (WGS) entry which is preliminary data.</text>
</comment>
<dbReference type="Proteomes" id="UP000828390">
    <property type="component" value="Unassembled WGS sequence"/>
</dbReference>
<sequence length="96" mass="10602">MGSAQLRAVSGDTVSVSRPRQLISLNKGIDNDIVSDDILSPHPRDQERRDLLGLCEESISVHLDISVCSTDSGQFKQYTNPETRNMLSELFGSEHS</sequence>
<organism evidence="1 2">
    <name type="scientific">Dreissena polymorpha</name>
    <name type="common">Zebra mussel</name>
    <name type="synonym">Mytilus polymorpha</name>
    <dbReference type="NCBI Taxonomy" id="45954"/>
    <lineage>
        <taxon>Eukaryota</taxon>
        <taxon>Metazoa</taxon>
        <taxon>Spiralia</taxon>
        <taxon>Lophotrochozoa</taxon>
        <taxon>Mollusca</taxon>
        <taxon>Bivalvia</taxon>
        <taxon>Autobranchia</taxon>
        <taxon>Heteroconchia</taxon>
        <taxon>Euheterodonta</taxon>
        <taxon>Imparidentia</taxon>
        <taxon>Neoheterodontei</taxon>
        <taxon>Myida</taxon>
        <taxon>Dreissenoidea</taxon>
        <taxon>Dreissenidae</taxon>
        <taxon>Dreissena</taxon>
    </lineage>
</organism>
<keyword evidence="2" id="KW-1185">Reference proteome</keyword>
<proteinExistence type="predicted"/>
<name>A0A9D4HNV1_DREPO</name>
<protein>
    <submittedName>
        <fullName evidence="1">Uncharacterized protein</fullName>
    </submittedName>
</protein>
<gene>
    <name evidence="1" type="ORF">DPMN_050011</name>
</gene>
<accession>A0A9D4HNV1</accession>
<evidence type="ECO:0000313" key="1">
    <source>
        <dbReference type="EMBL" id="KAH3724198.1"/>
    </source>
</evidence>
<reference evidence="1" key="2">
    <citation type="submission" date="2020-11" db="EMBL/GenBank/DDBJ databases">
        <authorList>
            <person name="McCartney M.A."/>
            <person name="Auch B."/>
            <person name="Kono T."/>
            <person name="Mallez S."/>
            <person name="Becker A."/>
            <person name="Gohl D.M."/>
            <person name="Silverstein K.A.T."/>
            <person name="Koren S."/>
            <person name="Bechman K.B."/>
            <person name="Herman A."/>
            <person name="Abrahante J.E."/>
            <person name="Garbe J."/>
        </authorList>
    </citation>
    <scope>NUCLEOTIDE SEQUENCE</scope>
    <source>
        <strain evidence="1">Duluth1</strain>
        <tissue evidence="1">Whole animal</tissue>
    </source>
</reference>
<reference evidence="1" key="1">
    <citation type="journal article" date="2019" name="bioRxiv">
        <title>The Genome of the Zebra Mussel, Dreissena polymorpha: A Resource for Invasive Species Research.</title>
        <authorList>
            <person name="McCartney M.A."/>
            <person name="Auch B."/>
            <person name="Kono T."/>
            <person name="Mallez S."/>
            <person name="Zhang Y."/>
            <person name="Obille A."/>
            <person name="Becker A."/>
            <person name="Abrahante J.E."/>
            <person name="Garbe J."/>
            <person name="Badalamenti J.P."/>
            <person name="Herman A."/>
            <person name="Mangelson H."/>
            <person name="Liachko I."/>
            <person name="Sullivan S."/>
            <person name="Sone E.D."/>
            <person name="Koren S."/>
            <person name="Silverstein K.A.T."/>
            <person name="Beckman K.B."/>
            <person name="Gohl D.M."/>
        </authorList>
    </citation>
    <scope>NUCLEOTIDE SEQUENCE</scope>
    <source>
        <strain evidence="1">Duluth1</strain>
        <tissue evidence="1">Whole animal</tissue>
    </source>
</reference>
<dbReference type="EMBL" id="JAIWYP010000012">
    <property type="protein sequence ID" value="KAH3724198.1"/>
    <property type="molecule type" value="Genomic_DNA"/>
</dbReference>
<evidence type="ECO:0000313" key="2">
    <source>
        <dbReference type="Proteomes" id="UP000828390"/>
    </source>
</evidence>